<comment type="caution">
    <text evidence="3">The sequence shown here is derived from an EMBL/GenBank/DDBJ whole genome shotgun (WGS) entry which is preliminary data.</text>
</comment>
<dbReference type="Gene3D" id="3.40.30.10">
    <property type="entry name" value="Glutaredoxin"/>
    <property type="match status" value="1"/>
</dbReference>
<dbReference type="PANTHER" id="PTHR44051">
    <property type="entry name" value="GLUTATHIONE S-TRANSFERASE-RELATED"/>
    <property type="match status" value="1"/>
</dbReference>
<reference evidence="3" key="1">
    <citation type="submission" date="2020-03" db="EMBL/GenBank/DDBJ databases">
        <title>Solimonas marina sp. nov., isolated from deep seawater of the Pacific Ocean.</title>
        <authorList>
            <person name="Liu X."/>
            <person name="Lai Q."/>
            <person name="Sun F."/>
            <person name="Gai Y."/>
            <person name="Li G."/>
            <person name="Shao Z."/>
        </authorList>
    </citation>
    <scope>NUCLEOTIDE SEQUENCE</scope>
    <source>
        <strain evidence="3">C16B3</strain>
    </source>
</reference>
<evidence type="ECO:0000259" key="2">
    <source>
        <dbReference type="PROSITE" id="PS50405"/>
    </source>
</evidence>
<dbReference type="InterPro" id="IPR004045">
    <property type="entry name" value="Glutathione_S-Trfase_N"/>
</dbReference>
<evidence type="ECO:0000313" key="4">
    <source>
        <dbReference type="Proteomes" id="UP000653472"/>
    </source>
</evidence>
<accession>A0A969WA55</accession>
<dbReference type="EMBL" id="JAAVXB010000003">
    <property type="protein sequence ID" value="NKF22278.1"/>
    <property type="molecule type" value="Genomic_DNA"/>
</dbReference>
<dbReference type="Proteomes" id="UP000653472">
    <property type="component" value="Unassembled WGS sequence"/>
</dbReference>
<sequence length="241" mass="26814">MPHYRLYYAPGACSLAVHIALEVLQAGGHADYATTRVLLPAGDQRKPEFLAVNPRGHVPVLSYRVDGEAQTLTESLAILRLLVDRHPHAGLLPVAPTAAARAWEWLSWLATDVHAHAFMQVFYPARYAADAAAQAAVEDSGRALLSRYWADLESRLPADILDNGYALGAFSLVDAMLIVFYRWAVRYGFEPQQHYPRWTALSMRTLAHDSVRRAFADECIRLDDPLPARQPAFTATQEHVA</sequence>
<dbReference type="Pfam" id="PF13409">
    <property type="entry name" value="GST_N_2"/>
    <property type="match status" value="1"/>
</dbReference>
<organism evidence="3 4">
    <name type="scientific">Solimonas marina</name>
    <dbReference type="NCBI Taxonomy" id="2714601"/>
    <lineage>
        <taxon>Bacteria</taxon>
        <taxon>Pseudomonadati</taxon>
        <taxon>Pseudomonadota</taxon>
        <taxon>Gammaproteobacteria</taxon>
        <taxon>Nevskiales</taxon>
        <taxon>Nevskiaceae</taxon>
        <taxon>Solimonas</taxon>
    </lineage>
</organism>
<feature type="domain" description="GST C-terminal" evidence="2">
    <location>
        <begin position="95"/>
        <end position="226"/>
    </location>
</feature>
<dbReference type="Gene3D" id="1.20.1050.10">
    <property type="match status" value="1"/>
</dbReference>
<dbReference type="InterPro" id="IPR010987">
    <property type="entry name" value="Glutathione-S-Trfase_C-like"/>
</dbReference>
<name>A0A969WA55_9GAMM</name>
<dbReference type="CDD" id="cd03057">
    <property type="entry name" value="GST_N_Beta"/>
    <property type="match status" value="1"/>
</dbReference>
<keyword evidence="4" id="KW-1185">Reference proteome</keyword>
<proteinExistence type="predicted"/>
<protein>
    <submittedName>
        <fullName evidence="3">Glutathione S-transferase</fullName>
    </submittedName>
</protein>
<dbReference type="SUPFAM" id="SSF52833">
    <property type="entry name" value="Thioredoxin-like"/>
    <property type="match status" value="1"/>
</dbReference>
<dbReference type="PROSITE" id="PS50404">
    <property type="entry name" value="GST_NTER"/>
    <property type="match status" value="1"/>
</dbReference>
<dbReference type="InterPro" id="IPR040079">
    <property type="entry name" value="Glutathione_S-Trfase"/>
</dbReference>
<dbReference type="InterPro" id="IPR036249">
    <property type="entry name" value="Thioredoxin-like_sf"/>
</dbReference>
<dbReference type="PANTHER" id="PTHR44051:SF8">
    <property type="entry name" value="GLUTATHIONE S-TRANSFERASE GSTA"/>
    <property type="match status" value="1"/>
</dbReference>
<feature type="domain" description="GST N-terminal" evidence="1">
    <location>
        <begin position="1"/>
        <end position="90"/>
    </location>
</feature>
<dbReference type="SUPFAM" id="SSF47616">
    <property type="entry name" value="GST C-terminal domain-like"/>
    <property type="match status" value="1"/>
</dbReference>
<gene>
    <name evidence="3" type="ORF">G7Y82_08100</name>
</gene>
<dbReference type="InterPro" id="IPR036282">
    <property type="entry name" value="Glutathione-S-Trfase_C_sf"/>
</dbReference>
<dbReference type="AlphaFoldDB" id="A0A969WA55"/>
<evidence type="ECO:0000313" key="3">
    <source>
        <dbReference type="EMBL" id="NKF22278.1"/>
    </source>
</evidence>
<dbReference type="PROSITE" id="PS50405">
    <property type="entry name" value="GST_CTER"/>
    <property type="match status" value="1"/>
</dbReference>
<dbReference type="SFLD" id="SFLDS00019">
    <property type="entry name" value="Glutathione_Transferase_(cytos"/>
    <property type="match status" value="1"/>
</dbReference>
<dbReference type="SFLD" id="SFLDG00358">
    <property type="entry name" value="Main_(cytGST)"/>
    <property type="match status" value="1"/>
</dbReference>
<evidence type="ECO:0000259" key="1">
    <source>
        <dbReference type="PROSITE" id="PS50404"/>
    </source>
</evidence>